<dbReference type="EMBL" id="SMFZ01000001">
    <property type="protein sequence ID" value="TCK26855.1"/>
    <property type="molecule type" value="Genomic_DNA"/>
</dbReference>
<evidence type="ECO:0000313" key="4">
    <source>
        <dbReference type="EMBL" id="TCK26855.1"/>
    </source>
</evidence>
<keyword evidence="1" id="KW-0560">Oxidoreductase</keyword>
<feature type="domain" description="Acyl-CoA dehydrogenase C-terminal" evidence="3">
    <location>
        <begin position="250"/>
        <end position="380"/>
    </location>
</feature>
<dbReference type="Gene3D" id="2.40.110.10">
    <property type="entry name" value="Butyryl-CoA Dehydrogenase, subunit A, domain 2"/>
    <property type="match status" value="1"/>
</dbReference>
<reference evidence="4 5" key="1">
    <citation type="submission" date="2019-03" db="EMBL/GenBank/DDBJ databases">
        <title>Sequencing the genomes of 1000 actinobacteria strains.</title>
        <authorList>
            <person name="Klenk H.-P."/>
        </authorList>
    </citation>
    <scope>NUCLEOTIDE SEQUENCE [LARGE SCALE GENOMIC DNA]</scope>
    <source>
        <strain evidence="4 5">DSM 44969</strain>
    </source>
</reference>
<name>A0A4R1I026_PSEEN</name>
<dbReference type="GO" id="GO:0003995">
    <property type="term" value="F:acyl-CoA dehydrogenase activity"/>
    <property type="evidence" value="ECO:0007669"/>
    <property type="project" value="TreeGrafter"/>
</dbReference>
<dbReference type="Proteomes" id="UP000295560">
    <property type="component" value="Unassembled WGS sequence"/>
</dbReference>
<dbReference type="AlphaFoldDB" id="A0A4R1I026"/>
<keyword evidence="5" id="KW-1185">Reference proteome</keyword>
<dbReference type="PANTHER" id="PTHR43884:SF12">
    <property type="entry name" value="ISOVALERYL-COA DEHYDROGENASE, MITOCHONDRIAL-RELATED"/>
    <property type="match status" value="1"/>
</dbReference>
<dbReference type="InterPro" id="IPR037069">
    <property type="entry name" value="AcylCoA_DH/ox_N_sf"/>
</dbReference>
<gene>
    <name evidence="4" type="ORF">EV378_2700</name>
</gene>
<dbReference type="GO" id="GO:0050660">
    <property type="term" value="F:flavin adenine dinucleotide binding"/>
    <property type="evidence" value="ECO:0007669"/>
    <property type="project" value="InterPro"/>
</dbReference>
<dbReference type="PANTHER" id="PTHR43884">
    <property type="entry name" value="ACYL-COA DEHYDROGENASE"/>
    <property type="match status" value="1"/>
</dbReference>
<evidence type="ECO:0000313" key="5">
    <source>
        <dbReference type="Proteomes" id="UP000295560"/>
    </source>
</evidence>
<dbReference type="InterPro" id="IPR009100">
    <property type="entry name" value="AcylCoA_DH/oxidase_NM_dom_sf"/>
</dbReference>
<comment type="caution">
    <text evidence="4">The sequence shown here is derived from an EMBL/GenBank/DDBJ whole genome shotgun (WGS) entry which is preliminary data.</text>
</comment>
<dbReference type="InterPro" id="IPR036250">
    <property type="entry name" value="AcylCo_DH-like_C"/>
</dbReference>
<evidence type="ECO:0000256" key="1">
    <source>
        <dbReference type="ARBA" id="ARBA00023002"/>
    </source>
</evidence>
<organism evidence="4 5">
    <name type="scientific">Pseudonocardia endophytica</name>
    <dbReference type="NCBI Taxonomy" id="401976"/>
    <lineage>
        <taxon>Bacteria</taxon>
        <taxon>Bacillati</taxon>
        <taxon>Actinomycetota</taxon>
        <taxon>Actinomycetes</taxon>
        <taxon>Pseudonocardiales</taxon>
        <taxon>Pseudonocardiaceae</taxon>
        <taxon>Pseudonocardia</taxon>
    </lineage>
</organism>
<dbReference type="SUPFAM" id="SSF47203">
    <property type="entry name" value="Acyl-CoA dehydrogenase C-terminal domain-like"/>
    <property type="match status" value="1"/>
</dbReference>
<dbReference type="Pfam" id="PF02771">
    <property type="entry name" value="Acyl-CoA_dh_N"/>
    <property type="match status" value="1"/>
</dbReference>
<dbReference type="Pfam" id="PF08028">
    <property type="entry name" value="Acyl-CoA_dh_2"/>
    <property type="match status" value="1"/>
</dbReference>
<dbReference type="InterPro" id="IPR013107">
    <property type="entry name" value="Acyl-CoA_DH_C"/>
</dbReference>
<dbReference type="RefSeq" id="WP_132424719.1">
    <property type="nucleotide sequence ID" value="NZ_SMFZ01000001.1"/>
</dbReference>
<accession>A0A4R1I026</accession>
<dbReference type="InterPro" id="IPR013786">
    <property type="entry name" value="AcylCoA_DH/ox_N"/>
</dbReference>
<dbReference type="PIRSF" id="PIRSF016578">
    <property type="entry name" value="HsaA"/>
    <property type="match status" value="1"/>
</dbReference>
<dbReference type="SUPFAM" id="SSF56645">
    <property type="entry name" value="Acyl-CoA dehydrogenase NM domain-like"/>
    <property type="match status" value="1"/>
</dbReference>
<dbReference type="OrthoDB" id="3402961at2"/>
<dbReference type="Gene3D" id="1.20.140.10">
    <property type="entry name" value="Butyryl-CoA Dehydrogenase, subunit A, domain 3"/>
    <property type="match status" value="1"/>
</dbReference>
<dbReference type="InterPro" id="IPR046373">
    <property type="entry name" value="Acyl-CoA_Oxase/DH_mid-dom_sf"/>
</dbReference>
<protein>
    <submittedName>
        <fullName evidence="4">Alkylation response protein AidB-like acyl-CoA dehydrogenase</fullName>
    </submittedName>
</protein>
<feature type="domain" description="Acyl-CoA dehydrogenase/oxidase N-terminal" evidence="2">
    <location>
        <begin position="33"/>
        <end position="111"/>
    </location>
</feature>
<evidence type="ECO:0000259" key="2">
    <source>
        <dbReference type="Pfam" id="PF02771"/>
    </source>
</evidence>
<proteinExistence type="predicted"/>
<evidence type="ECO:0000259" key="3">
    <source>
        <dbReference type="Pfam" id="PF08028"/>
    </source>
</evidence>
<sequence length="398" mass="41586">MTQTLSRPEAGEIGDGASYIAAARGLAALIDAEADGMESGRAISQPVVDAIAEKGLFWVLVPREWGGAGLGIVDSLKVIEELARSDGSTGWAVMANAFSTGIAAGYLAETGGHELFAGEDKGITAGMILPTGKGVRVDGGYKVTGTYGFASGSGHASWIGAGFVVHDDEGNPELGADGVSPVCRVAFIPRSEIEFLGGWDVMGMVATGSDNYAVTDVFVPEAHAMDTFSTVPTRPESVYKLGLLGIGVGGHAPVALGIAQRALEEIAVIAAAKTRPGYPSVIGDSDMFRREFATNEALLQAARRYVYDAHADAEAAAESGELDDEQRARLRQVTTWVQGVAQDVVTFAYNWGGSASIRNPSVLGRCHRDISVGAQHMLVEPMTLVEAAGPILAGYQNR</sequence>
<dbReference type="Gene3D" id="1.10.540.10">
    <property type="entry name" value="Acyl-CoA dehydrogenase/oxidase, N-terminal domain"/>
    <property type="match status" value="1"/>
</dbReference>